<reference evidence="7 8" key="1">
    <citation type="submission" date="2023-04" db="EMBL/GenBank/DDBJ databases">
        <title>Forest soil microbial communities from Buena Vista Peninsula, Colon Province, Panama.</title>
        <authorList>
            <person name="Bouskill N."/>
        </authorList>
    </citation>
    <scope>NUCLEOTIDE SEQUENCE [LARGE SCALE GENOMIC DNA]</scope>
    <source>
        <strain evidence="7 8">CFH S0262</strain>
    </source>
</reference>
<evidence type="ECO:0000256" key="2">
    <source>
        <dbReference type="ARBA" id="ARBA00022692"/>
    </source>
</evidence>
<dbReference type="EMBL" id="JARXVC010000015">
    <property type="protein sequence ID" value="MDH6283572.1"/>
    <property type="molecule type" value="Genomic_DNA"/>
</dbReference>
<dbReference type="RefSeq" id="WP_280762842.1">
    <property type="nucleotide sequence ID" value="NZ_JARXVC010000015.1"/>
</dbReference>
<comment type="subcellular location">
    <subcellularLocation>
        <location evidence="1">Endomembrane system</location>
        <topology evidence="1">Multi-pass membrane protein</topology>
    </subcellularLocation>
</comment>
<evidence type="ECO:0000256" key="4">
    <source>
        <dbReference type="ARBA" id="ARBA00023136"/>
    </source>
</evidence>
<proteinExistence type="predicted"/>
<sequence>MAAPAHQDPGLQPERTTLAWVRTAASLAAVAFLCLRYVPGSSVVVQVIGIWAIAAASVVVVTARRRYERVSEHFGAGRVLYPFAIMLGLAVTVVALAAVSAVVILVVGR</sequence>
<organism evidence="7 8">
    <name type="scientific">Prescottella agglutinans</name>
    <dbReference type="NCBI Taxonomy" id="1644129"/>
    <lineage>
        <taxon>Bacteria</taxon>
        <taxon>Bacillati</taxon>
        <taxon>Actinomycetota</taxon>
        <taxon>Actinomycetes</taxon>
        <taxon>Mycobacteriales</taxon>
        <taxon>Nocardiaceae</taxon>
        <taxon>Prescottella</taxon>
    </lineage>
</organism>
<name>A0ABT6MGX2_9NOCA</name>
<gene>
    <name evidence="7" type="ORF">M2280_004823</name>
</gene>
<dbReference type="Proteomes" id="UP001160334">
    <property type="component" value="Unassembled WGS sequence"/>
</dbReference>
<accession>A0ABT6MGX2</accession>
<protein>
    <submittedName>
        <fullName evidence="7">Uncharacterized membrane protein YidH (DUF202 family)</fullName>
    </submittedName>
</protein>
<keyword evidence="4 5" id="KW-0472">Membrane</keyword>
<feature type="transmembrane region" description="Helical" evidence="5">
    <location>
        <begin position="44"/>
        <end position="63"/>
    </location>
</feature>
<keyword evidence="8" id="KW-1185">Reference proteome</keyword>
<feature type="transmembrane region" description="Helical" evidence="5">
    <location>
        <begin position="83"/>
        <end position="107"/>
    </location>
</feature>
<keyword evidence="2 5" id="KW-0812">Transmembrane</keyword>
<dbReference type="Pfam" id="PF02656">
    <property type="entry name" value="DUF202"/>
    <property type="match status" value="1"/>
</dbReference>
<comment type="caution">
    <text evidence="7">The sequence shown here is derived from an EMBL/GenBank/DDBJ whole genome shotgun (WGS) entry which is preliminary data.</text>
</comment>
<dbReference type="InterPro" id="IPR003807">
    <property type="entry name" value="DUF202"/>
</dbReference>
<evidence type="ECO:0000256" key="5">
    <source>
        <dbReference type="SAM" id="Phobius"/>
    </source>
</evidence>
<feature type="domain" description="DUF202" evidence="6">
    <location>
        <begin position="8"/>
        <end position="71"/>
    </location>
</feature>
<evidence type="ECO:0000256" key="1">
    <source>
        <dbReference type="ARBA" id="ARBA00004127"/>
    </source>
</evidence>
<keyword evidence="3 5" id="KW-1133">Transmembrane helix</keyword>
<evidence type="ECO:0000313" key="8">
    <source>
        <dbReference type="Proteomes" id="UP001160334"/>
    </source>
</evidence>
<evidence type="ECO:0000256" key="3">
    <source>
        <dbReference type="ARBA" id="ARBA00022989"/>
    </source>
</evidence>
<feature type="transmembrane region" description="Helical" evidence="5">
    <location>
        <begin position="20"/>
        <end position="38"/>
    </location>
</feature>
<evidence type="ECO:0000259" key="6">
    <source>
        <dbReference type="Pfam" id="PF02656"/>
    </source>
</evidence>
<evidence type="ECO:0000313" key="7">
    <source>
        <dbReference type="EMBL" id="MDH6283572.1"/>
    </source>
</evidence>